<dbReference type="EMBL" id="FTOG01000003">
    <property type="protein sequence ID" value="SIS68133.1"/>
    <property type="molecule type" value="Genomic_DNA"/>
</dbReference>
<protein>
    <submittedName>
        <fullName evidence="1">Uncharacterized protein</fullName>
    </submittedName>
</protein>
<dbReference type="AlphaFoldDB" id="A0A1N7L2Q4"/>
<keyword evidence="2" id="KW-1185">Reference proteome</keyword>
<reference evidence="2" key="1">
    <citation type="submission" date="2017-01" db="EMBL/GenBank/DDBJ databases">
        <authorList>
            <person name="Varghese N."/>
            <person name="Submissions S."/>
        </authorList>
    </citation>
    <scope>NUCLEOTIDE SEQUENCE [LARGE SCALE GENOMIC DNA]</scope>
    <source>
        <strain evidence="2">DSM 19945</strain>
    </source>
</reference>
<dbReference type="OrthoDB" id="7689895at2"/>
<dbReference type="RefSeq" id="WP_076484205.1">
    <property type="nucleotide sequence ID" value="NZ_FTOG01000003.1"/>
</dbReference>
<evidence type="ECO:0000313" key="1">
    <source>
        <dbReference type="EMBL" id="SIS68133.1"/>
    </source>
</evidence>
<evidence type="ECO:0000313" key="2">
    <source>
        <dbReference type="Proteomes" id="UP000186221"/>
    </source>
</evidence>
<dbReference type="STRING" id="453582.SAMN05421580_103202"/>
<dbReference type="Proteomes" id="UP000186221">
    <property type="component" value="Unassembled WGS sequence"/>
</dbReference>
<accession>A0A1N7L2Q4</accession>
<proteinExistence type="predicted"/>
<name>A0A1N7L2Q4_9RHOB</name>
<organism evidence="1 2">
    <name type="scientific">Rhodobacter aestuarii</name>
    <dbReference type="NCBI Taxonomy" id="453582"/>
    <lineage>
        <taxon>Bacteria</taxon>
        <taxon>Pseudomonadati</taxon>
        <taxon>Pseudomonadota</taxon>
        <taxon>Alphaproteobacteria</taxon>
        <taxon>Rhodobacterales</taxon>
        <taxon>Rhodobacter group</taxon>
        <taxon>Rhodobacter</taxon>
    </lineage>
</organism>
<gene>
    <name evidence="1" type="ORF">SAMN05421580_103202</name>
</gene>
<sequence>MTATAAPSPAEELTQIRAEIARLRLREAELSEIVLRDTALPKIATMHKATLTTRRERVFDPRLLPSEIRLDPAYSREKVRRVLREGPATATDPLEAAEVPARATPRTRFLASL</sequence>